<evidence type="ECO:0000259" key="2">
    <source>
        <dbReference type="SMART" id="SM00245"/>
    </source>
</evidence>
<feature type="domain" description="Tail specific protease" evidence="2">
    <location>
        <begin position="124"/>
        <end position="318"/>
    </location>
</feature>
<sequence>MKLKNIFSGHLLLLLIFLTCSSSCIREETYQNDPTGNFDALWKCMDRNYCFFDYKKEVYGLDWDSIYAVYRPRVNNYMTQQQLFEVCCDMLSELKDGHVNLYGSEDIGRNWSWHEDYPANFNDSVHKLYLGTDYKIASGLKYRILEDNIAYVYYESFSSAIGDGNITAMMNELKTCNGMILDVRNNGGGNLTNATKLAGYFTNEKRLVGYIAHKSGTGHSDFSTPEAEFIEPANGLRWQKPVVVLANRSCYSSTNTFVRNMKVCPQATIMGDKTGGGSGMPFTSEMPNGWLVRFSACPMYDADMQQIEFGIEPDIQVNMSLEDLKRNKDTLIETARSFLSQKFVE</sequence>
<dbReference type="GO" id="GO:0006508">
    <property type="term" value="P:proteolysis"/>
    <property type="evidence" value="ECO:0007669"/>
    <property type="project" value="InterPro"/>
</dbReference>
<dbReference type="InterPro" id="IPR005151">
    <property type="entry name" value="Tail-specific_protease"/>
</dbReference>
<accession>A0A9E2L5Q0</accession>
<evidence type="ECO:0000313" key="3">
    <source>
        <dbReference type="EMBL" id="MBU3852722.1"/>
    </source>
</evidence>
<proteinExistence type="predicted"/>
<evidence type="ECO:0000313" key="4">
    <source>
        <dbReference type="Proteomes" id="UP000823865"/>
    </source>
</evidence>
<feature type="chain" id="PRO_5039023579" evidence="1">
    <location>
        <begin position="27"/>
        <end position="345"/>
    </location>
</feature>
<dbReference type="PANTHER" id="PTHR11261:SF3">
    <property type="entry name" value="RETINOL-BINDING PROTEIN 3"/>
    <property type="match status" value="1"/>
</dbReference>
<dbReference type="GO" id="GO:0008236">
    <property type="term" value="F:serine-type peptidase activity"/>
    <property type="evidence" value="ECO:0007669"/>
    <property type="project" value="InterPro"/>
</dbReference>
<reference evidence="3" key="1">
    <citation type="journal article" date="2021" name="PeerJ">
        <title>Extensive microbial diversity within the chicken gut microbiome revealed by metagenomics and culture.</title>
        <authorList>
            <person name="Gilroy R."/>
            <person name="Ravi A."/>
            <person name="Getino M."/>
            <person name="Pursley I."/>
            <person name="Horton D.L."/>
            <person name="Alikhan N.F."/>
            <person name="Baker D."/>
            <person name="Gharbi K."/>
            <person name="Hall N."/>
            <person name="Watson M."/>
            <person name="Adriaenssens E.M."/>
            <person name="Foster-Nyarko E."/>
            <person name="Jarju S."/>
            <person name="Secka A."/>
            <person name="Antonio M."/>
            <person name="Oren A."/>
            <person name="Chaudhuri R.R."/>
            <person name="La Ragione R."/>
            <person name="Hildebrand F."/>
            <person name="Pallen M.J."/>
        </authorList>
    </citation>
    <scope>NUCLEOTIDE SEQUENCE</scope>
    <source>
        <strain evidence="3">G3-2149</strain>
    </source>
</reference>
<dbReference type="Pfam" id="PF14684">
    <property type="entry name" value="Tricorn_C1"/>
    <property type="match status" value="1"/>
</dbReference>
<evidence type="ECO:0000256" key="1">
    <source>
        <dbReference type="SAM" id="SignalP"/>
    </source>
</evidence>
<dbReference type="AlphaFoldDB" id="A0A9E2L5Q0"/>
<dbReference type="InterPro" id="IPR028204">
    <property type="entry name" value="Tricorn_C1"/>
</dbReference>
<dbReference type="InterPro" id="IPR029045">
    <property type="entry name" value="ClpP/crotonase-like_dom_sf"/>
</dbReference>
<dbReference type="Pfam" id="PF03572">
    <property type="entry name" value="Peptidase_S41"/>
    <property type="match status" value="1"/>
</dbReference>
<reference evidence="3" key="2">
    <citation type="submission" date="2021-04" db="EMBL/GenBank/DDBJ databases">
        <authorList>
            <person name="Gilroy R."/>
        </authorList>
    </citation>
    <scope>NUCLEOTIDE SEQUENCE</scope>
    <source>
        <strain evidence="3">G3-2149</strain>
    </source>
</reference>
<protein>
    <submittedName>
        <fullName evidence="3">S41 family peptidase</fullName>
    </submittedName>
</protein>
<keyword evidence="1" id="KW-0732">Signal</keyword>
<dbReference type="EMBL" id="JAHLFU010000048">
    <property type="protein sequence ID" value="MBU3852722.1"/>
    <property type="molecule type" value="Genomic_DNA"/>
</dbReference>
<name>A0A9E2L5Q0_9BACT</name>
<organism evidence="3 4">
    <name type="scientific">Candidatus Paraprevotella stercoravium</name>
    <dbReference type="NCBI Taxonomy" id="2838725"/>
    <lineage>
        <taxon>Bacteria</taxon>
        <taxon>Pseudomonadati</taxon>
        <taxon>Bacteroidota</taxon>
        <taxon>Bacteroidia</taxon>
        <taxon>Bacteroidales</taxon>
        <taxon>Prevotellaceae</taxon>
        <taxon>Paraprevotella</taxon>
    </lineage>
</organism>
<dbReference type="PANTHER" id="PTHR11261">
    <property type="entry name" value="INTERPHOTORECEPTOR RETINOID-BINDING PROTEIN"/>
    <property type="match status" value="1"/>
</dbReference>
<feature type="signal peptide" evidence="1">
    <location>
        <begin position="1"/>
        <end position="26"/>
    </location>
</feature>
<dbReference type="SUPFAM" id="SSF52096">
    <property type="entry name" value="ClpP/crotonase"/>
    <property type="match status" value="1"/>
</dbReference>
<dbReference type="Proteomes" id="UP000823865">
    <property type="component" value="Unassembled WGS sequence"/>
</dbReference>
<dbReference type="Gene3D" id="3.30.750.44">
    <property type="match status" value="1"/>
</dbReference>
<dbReference type="SMART" id="SM00245">
    <property type="entry name" value="TSPc"/>
    <property type="match status" value="1"/>
</dbReference>
<dbReference type="Gene3D" id="3.90.226.10">
    <property type="entry name" value="2-enoyl-CoA Hydratase, Chain A, domain 1"/>
    <property type="match status" value="1"/>
</dbReference>
<gene>
    <name evidence="3" type="ORF">H9789_02620</name>
</gene>
<dbReference type="CDD" id="cd07563">
    <property type="entry name" value="Peptidase_S41_IRBP"/>
    <property type="match status" value="1"/>
</dbReference>
<comment type="caution">
    <text evidence="3">The sequence shown here is derived from an EMBL/GenBank/DDBJ whole genome shotgun (WGS) entry which is preliminary data.</text>
</comment>